<protein>
    <recommendedName>
        <fullName evidence="2">Rap1a immunity protein domain-containing protein</fullName>
    </recommendedName>
</protein>
<accession>A0A1H3W076</accession>
<evidence type="ECO:0000313" key="4">
    <source>
        <dbReference type="Proteomes" id="UP000198658"/>
    </source>
</evidence>
<dbReference type="AlphaFoldDB" id="A0A1H3W076"/>
<dbReference type="Proteomes" id="UP000198658">
    <property type="component" value="Unassembled WGS sequence"/>
</dbReference>
<feature type="chain" id="PRO_5011501972" description="Rap1a immunity protein domain-containing protein" evidence="1">
    <location>
        <begin position="25"/>
        <end position="149"/>
    </location>
</feature>
<keyword evidence="4" id="KW-1185">Reference proteome</keyword>
<feature type="domain" description="Rap1a immunity protein" evidence="2">
    <location>
        <begin position="30"/>
        <end position="143"/>
    </location>
</feature>
<keyword evidence="1" id="KW-0732">Signal</keyword>
<evidence type="ECO:0000256" key="1">
    <source>
        <dbReference type="SAM" id="SignalP"/>
    </source>
</evidence>
<evidence type="ECO:0000313" key="3">
    <source>
        <dbReference type="EMBL" id="SDZ80457.1"/>
    </source>
</evidence>
<gene>
    <name evidence="3" type="ORF">SAMN05216562_0442</name>
</gene>
<name>A0A1H3W076_9GAMM</name>
<dbReference type="EMBL" id="FNQO01000001">
    <property type="protein sequence ID" value="SDZ80457.1"/>
    <property type="molecule type" value="Genomic_DNA"/>
</dbReference>
<proteinExistence type="predicted"/>
<reference evidence="4" key="1">
    <citation type="submission" date="2016-10" db="EMBL/GenBank/DDBJ databases">
        <authorList>
            <person name="Varghese N."/>
            <person name="Submissions S."/>
        </authorList>
    </citation>
    <scope>NUCLEOTIDE SEQUENCE [LARGE SCALE GENOMIC DNA]</scope>
    <source>
        <strain evidence="4">CGMCC 1.10657</strain>
    </source>
</reference>
<dbReference type="Pfam" id="PF18602">
    <property type="entry name" value="Rap1a"/>
    <property type="match status" value="1"/>
</dbReference>
<feature type="signal peptide" evidence="1">
    <location>
        <begin position="1"/>
        <end position="24"/>
    </location>
</feature>
<dbReference type="STRING" id="658218.SAMN05216562_0442"/>
<dbReference type="InterPro" id="IPR041238">
    <property type="entry name" value="Rap1a"/>
</dbReference>
<organism evidence="3 4">
    <name type="scientific">Microbulbifer marinus</name>
    <dbReference type="NCBI Taxonomy" id="658218"/>
    <lineage>
        <taxon>Bacteria</taxon>
        <taxon>Pseudomonadati</taxon>
        <taxon>Pseudomonadota</taxon>
        <taxon>Gammaproteobacteria</taxon>
        <taxon>Cellvibrionales</taxon>
        <taxon>Microbulbiferaceae</taxon>
        <taxon>Microbulbifer</taxon>
    </lineage>
</organism>
<evidence type="ECO:0000259" key="2">
    <source>
        <dbReference type="Pfam" id="PF18602"/>
    </source>
</evidence>
<sequence length="149" mass="15977">MARTMRIGISIGAPLALIFSQSLAALEPMTATALVSACKSYQSDSQSAATSSCRAFIQGYLSASNEIVAVADLPSEFVARAIRTRASRLSDAAEQRLNSRYCLPEGETLEQLIAKVAAEDKQFAPDAEAAVVMRRVFDAHYLCDAVIQS</sequence>